<keyword evidence="1" id="KW-0479">Metal-binding</keyword>
<protein>
    <submittedName>
        <fullName evidence="4">Uncharacterized protein</fullName>
    </submittedName>
</protein>
<dbReference type="InterPro" id="IPR001128">
    <property type="entry name" value="Cyt_P450"/>
</dbReference>
<dbReference type="SUPFAM" id="SSF53098">
    <property type="entry name" value="Ribonuclease H-like"/>
    <property type="match status" value="1"/>
</dbReference>
<accession>A0A8T3B173</accession>
<dbReference type="OrthoDB" id="778453at2759"/>
<keyword evidence="5" id="KW-1185">Reference proteome</keyword>
<gene>
    <name evidence="4" type="ORF">KFK09_017378</name>
</gene>
<reference evidence="4" key="1">
    <citation type="journal article" date="2022" name="Front. Genet.">
        <title>Chromosome-Scale Assembly of the Dendrobium nobile Genome Provides Insights Into the Molecular Mechanism of the Biosynthesis of the Medicinal Active Ingredient of Dendrobium.</title>
        <authorList>
            <person name="Xu Q."/>
            <person name="Niu S.-C."/>
            <person name="Li K.-L."/>
            <person name="Zheng P.-J."/>
            <person name="Zhang X.-J."/>
            <person name="Jia Y."/>
            <person name="Liu Y."/>
            <person name="Niu Y.-X."/>
            <person name="Yu L.-H."/>
            <person name="Chen D.-F."/>
            <person name="Zhang G.-Q."/>
        </authorList>
    </citation>
    <scope>NUCLEOTIDE SEQUENCE</scope>
    <source>
        <tissue evidence="4">Leaf</tissue>
    </source>
</reference>
<dbReference type="InterPro" id="IPR000953">
    <property type="entry name" value="Chromo/chromo_shadow_dom"/>
</dbReference>
<dbReference type="Gene3D" id="2.40.50.40">
    <property type="match status" value="1"/>
</dbReference>
<name>A0A8T3B173_DENNO</name>
<dbReference type="InterPro" id="IPR017972">
    <property type="entry name" value="Cyt_P450_CS"/>
</dbReference>
<comment type="similarity">
    <text evidence="1">Belongs to the cytochrome P450 family.</text>
</comment>
<dbReference type="SMR" id="A0A8T3B173"/>
<dbReference type="PANTHER" id="PTHR45835:SF99">
    <property type="entry name" value="CHROMO DOMAIN-CONTAINING PROTEIN-RELATED"/>
    <property type="match status" value="1"/>
</dbReference>
<dbReference type="GO" id="GO:0004497">
    <property type="term" value="F:monooxygenase activity"/>
    <property type="evidence" value="ECO:0007669"/>
    <property type="project" value="UniProtKB-KW"/>
</dbReference>
<dbReference type="Gene3D" id="1.10.630.10">
    <property type="entry name" value="Cytochrome P450"/>
    <property type="match status" value="1"/>
</dbReference>
<evidence type="ECO:0000313" key="5">
    <source>
        <dbReference type="Proteomes" id="UP000829196"/>
    </source>
</evidence>
<dbReference type="GO" id="GO:0003676">
    <property type="term" value="F:nucleic acid binding"/>
    <property type="evidence" value="ECO:0007669"/>
    <property type="project" value="InterPro"/>
</dbReference>
<keyword evidence="1" id="KW-0503">Monooxygenase</keyword>
<dbReference type="Pfam" id="PF00385">
    <property type="entry name" value="Chromo"/>
    <property type="match status" value="1"/>
</dbReference>
<keyword evidence="1" id="KW-0349">Heme</keyword>
<dbReference type="SUPFAM" id="SSF54160">
    <property type="entry name" value="Chromo domain-like"/>
    <property type="match status" value="1"/>
</dbReference>
<dbReference type="SMART" id="SM00298">
    <property type="entry name" value="CHROMO"/>
    <property type="match status" value="1"/>
</dbReference>
<evidence type="ECO:0000256" key="1">
    <source>
        <dbReference type="RuleBase" id="RU000461"/>
    </source>
</evidence>
<dbReference type="Pfam" id="PF00067">
    <property type="entry name" value="p450"/>
    <property type="match status" value="1"/>
</dbReference>
<dbReference type="Gene3D" id="3.30.420.10">
    <property type="entry name" value="Ribonuclease H-like superfamily/Ribonuclease H"/>
    <property type="match status" value="1"/>
</dbReference>
<dbReference type="Proteomes" id="UP000829196">
    <property type="component" value="Unassembled WGS sequence"/>
</dbReference>
<evidence type="ECO:0000259" key="2">
    <source>
        <dbReference type="PROSITE" id="PS50013"/>
    </source>
</evidence>
<dbReference type="SUPFAM" id="SSF48264">
    <property type="entry name" value="Cytochrome P450"/>
    <property type="match status" value="1"/>
</dbReference>
<feature type="domain" description="Integrase catalytic" evidence="3">
    <location>
        <begin position="9"/>
        <end position="171"/>
    </location>
</feature>
<dbReference type="FunFam" id="3.30.420.10:FF:000219">
    <property type="entry name" value="Putative retroelement"/>
    <property type="match status" value="1"/>
</dbReference>
<evidence type="ECO:0000313" key="4">
    <source>
        <dbReference type="EMBL" id="KAI0502429.1"/>
    </source>
</evidence>
<dbReference type="PROSITE" id="PS00086">
    <property type="entry name" value="CYTOCHROME_P450"/>
    <property type="match status" value="1"/>
</dbReference>
<dbReference type="EMBL" id="JAGYWB010000012">
    <property type="protein sequence ID" value="KAI0502429.1"/>
    <property type="molecule type" value="Genomic_DNA"/>
</dbReference>
<keyword evidence="1" id="KW-0560">Oxidoreductase</keyword>
<dbReference type="InterPro" id="IPR016197">
    <property type="entry name" value="Chromo-like_dom_sf"/>
</dbReference>
<dbReference type="GO" id="GO:0015074">
    <property type="term" value="P:DNA integration"/>
    <property type="evidence" value="ECO:0007669"/>
    <property type="project" value="InterPro"/>
</dbReference>
<dbReference type="GO" id="GO:0016705">
    <property type="term" value="F:oxidoreductase activity, acting on paired donors, with incorporation or reduction of molecular oxygen"/>
    <property type="evidence" value="ECO:0007669"/>
    <property type="project" value="InterPro"/>
</dbReference>
<dbReference type="PRINTS" id="PR00463">
    <property type="entry name" value="EP450I"/>
</dbReference>
<dbReference type="FunFam" id="1.10.630.10:FF:000474">
    <property type="entry name" value="Putative cytochrome P450 superfamily protein"/>
    <property type="match status" value="1"/>
</dbReference>
<dbReference type="GO" id="GO:0005506">
    <property type="term" value="F:iron ion binding"/>
    <property type="evidence" value="ECO:0007669"/>
    <property type="project" value="InterPro"/>
</dbReference>
<dbReference type="InterPro" id="IPR056924">
    <property type="entry name" value="SH3_Tf2-1"/>
</dbReference>
<dbReference type="PROSITE" id="PS50013">
    <property type="entry name" value="CHROMO_2"/>
    <property type="match status" value="1"/>
</dbReference>
<dbReference type="InterPro" id="IPR036396">
    <property type="entry name" value="Cyt_P450_sf"/>
</dbReference>
<dbReference type="InterPro" id="IPR012337">
    <property type="entry name" value="RNaseH-like_sf"/>
</dbReference>
<comment type="caution">
    <text evidence="4">The sequence shown here is derived from an EMBL/GenBank/DDBJ whole genome shotgun (WGS) entry which is preliminary data.</text>
</comment>
<keyword evidence="1" id="KW-0408">Iron</keyword>
<sequence>MAPGGLLQPLELPNKVWEEVSMDFIDGLPRSEGFTVILVVVDRLSKYAHFILLRHPYTAVSVAAAFIREVVRLHGFPASIVSDRDRVFLSQFWKELFRMQGTILKRSTAYHPQTDGQTEVVNRSLETYLRCFASETPRKWAKWLPWAEYWYNTSYHSASQMTPFKVLYGRDPPHLVHYEKGNTAIFSVEQYLEERDQVLEELKKHLGRAQQIMKKRADTHRRDIQFEVGEKVFLKLRPYRQRSVANRRNEKLAPRYFGPYEVTGRVGAVAYRLKLPQYATIHPVFHVSQLRRALGEHVASPELPASLTEELEVVMEPMELEGVRVNKIGTKEVLIKWKDLPDYEATWEPYEMVKQQFPDFHLEDKVNLWEGSNVTSGPVPSGPFRPEHFLEEDSKVEANGNNFRFIPFGVGRHSCPGIILALPILGITLGRLVQNFELLPPPGMEKLDTSEKGGQFSLHILKHYTVLQQNSEIEQSSGDIVEEMEKCKESAGAKSKVLEEEKDRYQKAAMAVLQMLGGTDIP</sequence>
<dbReference type="InterPro" id="IPR002401">
    <property type="entry name" value="Cyt_P450_E_grp-I"/>
</dbReference>
<organism evidence="4 5">
    <name type="scientific">Dendrobium nobile</name>
    <name type="common">Orchid</name>
    <dbReference type="NCBI Taxonomy" id="94219"/>
    <lineage>
        <taxon>Eukaryota</taxon>
        <taxon>Viridiplantae</taxon>
        <taxon>Streptophyta</taxon>
        <taxon>Embryophyta</taxon>
        <taxon>Tracheophyta</taxon>
        <taxon>Spermatophyta</taxon>
        <taxon>Magnoliopsida</taxon>
        <taxon>Liliopsida</taxon>
        <taxon>Asparagales</taxon>
        <taxon>Orchidaceae</taxon>
        <taxon>Epidendroideae</taxon>
        <taxon>Malaxideae</taxon>
        <taxon>Dendrobiinae</taxon>
        <taxon>Dendrobium</taxon>
    </lineage>
</organism>
<dbReference type="PANTHER" id="PTHR45835">
    <property type="entry name" value="YALI0A06105P"/>
    <property type="match status" value="1"/>
</dbReference>
<dbReference type="PROSITE" id="PS50994">
    <property type="entry name" value="INTEGRASE"/>
    <property type="match status" value="1"/>
</dbReference>
<feature type="domain" description="Chromo" evidence="2">
    <location>
        <begin position="309"/>
        <end position="359"/>
    </location>
</feature>
<dbReference type="InterPro" id="IPR023780">
    <property type="entry name" value="Chromo_domain"/>
</dbReference>
<dbReference type="AlphaFoldDB" id="A0A8T3B173"/>
<dbReference type="GO" id="GO:0020037">
    <property type="term" value="F:heme binding"/>
    <property type="evidence" value="ECO:0007669"/>
    <property type="project" value="InterPro"/>
</dbReference>
<proteinExistence type="inferred from homology"/>
<dbReference type="Pfam" id="PF24626">
    <property type="entry name" value="SH3_Tf2-1"/>
    <property type="match status" value="1"/>
</dbReference>
<dbReference type="InterPro" id="IPR036397">
    <property type="entry name" value="RNaseH_sf"/>
</dbReference>
<dbReference type="InterPro" id="IPR001584">
    <property type="entry name" value="Integrase_cat-core"/>
</dbReference>
<evidence type="ECO:0000259" key="3">
    <source>
        <dbReference type="PROSITE" id="PS50994"/>
    </source>
</evidence>